<dbReference type="FunFam" id="1.25.40.10:FF:000333">
    <property type="entry name" value="Pentatricopeptide repeat-containing protein"/>
    <property type="match status" value="1"/>
</dbReference>
<evidence type="ECO:0000313" key="4">
    <source>
        <dbReference type="EMBL" id="CAA2616041.1"/>
    </source>
</evidence>
<dbReference type="PANTHER" id="PTHR47926:SF483">
    <property type="entry name" value="TETRATRICOPEPTIDE-LIKE HELICAL DOMAIN SUPERFAMILY"/>
    <property type="match status" value="1"/>
</dbReference>
<organism evidence="4">
    <name type="scientific">Spirodela intermedia</name>
    <name type="common">Intermediate duckweed</name>
    <dbReference type="NCBI Taxonomy" id="51605"/>
    <lineage>
        <taxon>Eukaryota</taxon>
        <taxon>Viridiplantae</taxon>
        <taxon>Streptophyta</taxon>
        <taxon>Embryophyta</taxon>
        <taxon>Tracheophyta</taxon>
        <taxon>Spermatophyta</taxon>
        <taxon>Magnoliopsida</taxon>
        <taxon>Liliopsida</taxon>
        <taxon>Araceae</taxon>
        <taxon>Lemnoideae</taxon>
        <taxon>Spirodela</taxon>
    </lineage>
</organism>
<reference evidence="4 5" key="1">
    <citation type="submission" date="2019-12" db="EMBL/GenBank/DDBJ databases">
        <authorList>
            <person name="Scholz U."/>
            <person name="Mascher M."/>
            <person name="Fiebig A."/>
        </authorList>
    </citation>
    <scope>NUCLEOTIDE SEQUENCE</scope>
</reference>
<dbReference type="Proteomes" id="UP001189122">
    <property type="component" value="Unassembled WGS sequence"/>
</dbReference>
<evidence type="ECO:0000256" key="2">
    <source>
        <dbReference type="ARBA" id="ARBA00022737"/>
    </source>
</evidence>
<accession>A0A7I8ID86</accession>
<dbReference type="PANTHER" id="PTHR47926">
    <property type="entry name" value="PENTATRICOPEPTIDE REPEAT-CONTAINING PROTEIN"/>
    <property type="match status" value="1"/>
</dbReference>
<evidence type="ECO:0000313" key="5">
    <source>
        <dbReference type="Proteomes" id="UP001189122"/>
    </source>
</evidence>
<dbReference type="Pfam" id="PF20431">
    <property type="entry name" value="E_motif"/>
    <property type="match status" value="1"/>
</dbReference>
<comment type="similarity">
    <text evidence="1">Belongs to the PPR family. PCMP-H subfamily.</text>
</comment>
<gene>
    <name evidence="4" type="ORF">SI7747_02002280</name>
</gene>
<dbReference type="FunFam" id="1.25.40.10:FF:000184">
    <property type="entry name" value="Pentatricopeptide repeat-containing protein, chloroplastic"/>
    <property type="match status" value="1"/>
</dbReference>
<sequence>MWTGGRSPTKACGPVEHLVRLLDHCRSMGELRQILARIAVVGLLRDSFLVSKVLLFSAVSDAGDVNYSYRVFRCLPSPSTFVWNTLIRGFSRGSNPNRAMSLYVEMLREGARPDNLTFPFLARACARLSSLLLGSAVHGHAAKGGLGADGYVQNSLLHMYSSCGDIGAARRVFEEIPAPNMVSWNSMLDGYAKCGDMVAARAVFDRMPRRDVVSWSALIDGYVKAGEYREALTLFGAMRGDGAGPNTVTMVSVLCACAHLGALDLGRRMHGFVEAENLPLSLPLATSLVDMYAKCGAMEEALAVFRAVPANKTDVLIWNAMIGGLALHGLSRQSLELFGEMQAVGVKPDEITYLGLLSACAHGGLVEKAGSFFRSLRAPQIEHYACMVDVLGRSGRVEEALSFVEAMPMEPSASVLGALLSGCQTHGWVELGEAVGKKLIELEPEHDGRYVGLSNVYAVGRRWDEARSMRRAMEKRGVRKAPGFSSVEVDGTVHGFTAHDRGHPSSAEIHMLLCSMAKQMKAEIDHPQLDDEDDEKSSG</sequence>
<keyword evidence="2" id="KW-0677">Repeat</keyword>
<dbReference type="Gene3D" id="1.25.40.10">
    <property type="entry name" value="Tetratricopeptide repeat domain"/>
    <property type="match status" value="3"/>
</dbReference>
<dbReference type="EMBL" id="CACRZD030000002">
    <property type="protein sequence ID" value="CAA6655740.1"/>
    <property type="molecule type" value="Genomic_DNA"/>
</dbReference>
<feature type="repeat" description="PPR" evidence="3">
    <location>
        <begin position="314"/>
        <end position="348"/>
    </location>
</feature>
<name>A0A7I8ID86_SPIIN</name>
<dbReference type="FunFam" id="1.25.40.10:FF:000470">
    <property type="entry name" value="Pentatricopeptide repeat-containing protein At5g66520"/>
    <property type="match status" value="1"/>
</dbReference>
<dbReference type="GO" id="GO:0009451">
    <property type="term" value="P:RNA modification"/>
    <property type="evidence" value="ECO:0007669"/>
    <property type="project" value="InterPro"/>
</dbReference>
<dbReference type="NCBIfam" id="TIGR00756">
    <property type="entry name" value="PPR"/>
    <property type="match status" value="5"/>
</dbReference>
<dbReference type="PROSITE" id="PS51375">
    <property type="entry name" value="PPR"/>
    <property type="match status" value="4"/>
</dbReference>
<dbReference type="InterPro" id="IPR002885">
    <property type="entry name" value="PPR_rpt"/>
</dbReference>
<feature type="repeat" description="PPR" evidence="3">
    <location>
        <begin position="211"/>
        <end position="245"/>
    </location>
</feature>
<feature type="repeat" description="PPR" evidence="3">
    <location>
        <begin position="79"/>
        <end position="113"/>
    </location>
</feature>
<evidence type="ECO:0000256" key="1">
    <source>
        <dbReference type="ARBA" id="ARBA00006643"/>
    </source>
</evidence>
<protein>
    <submittedName>
        <fullName evidence="4">Uncharacterized protein</fullName>
    </submittedName>
</protein>
<dbReference type="InterPro" id="IPR011990">
    <property type="entry name" value="TPR-like_helical_dom_sf"/>
</dbReference>
<dbReference type="Pfam" id="PF01535">
    <property type="entry name" value="PPR"/>
    <property type="match status" value="3"/>
</dbReference>
<dbReference type="InterPro" id="IPR046960">
    <property type="entry name" value="PPR_At4g14850-like_plant"/>
</dbReference>
<keyword evidence="5" id="KW-1185">Reference proteome</keyword>
<evidence type="ECO:0000256" key="3">
    <source>
        <dbReference type="PROSITE-ProRule" id="PRU00708"/>
    </source>
</evidence>
<dbReference type="EMBL" id="LR743589">
    <property type="protein sequence ID" value="CAA2616041.1"/>
    <property type="molecule type" value="Genomic_DNA"/>
</dbReference>
<dbReference type="GO" id="GO:0003723">
    <property type="term" value="F:RNA binding"/>
    <property type="evidence" value="ECO:0007669"/>
    <property type="project" value="InterPro"/>
</dbReference>
<dbReference type="InterPro" id="IPR046848">
    <property type="entry name" value="E_motif"/>
</dbReference>
<dbReference type="AlphaFoldDB" id="A0A7I8ID86"/>
<proteinExistence type="inferred from homology"/>
<dbReference type="Pfam" id="PF13041">
    <property type="entry name" value="PPR_2"/>
    <property type="match status" value="3"/>
</dbReference>
<feature type="repeat" description="PPR" evidence="3">
    <location>
        <begin position="180"/>
        <end position="210"/>
    </location>
</feature>